<dbReference type="Proteomes" id="UP001085076">
    <property type="component" value="Miscellaneous, Linkage group lg01"/>
</dbReference>
<evidence type="ECO:0000313" key="1">
    <source>
        <dbReference type="EMBL" id="KAJ0987159.1"/>
    </source>
</evidence>
<protein>
    <submittedName>
        <fullName evidence="1">Uncharacterized protein</fullName>
    </submittedName>
</protein>
<proteinExistence type="predicted"/>
<gene>
    <name evidence="1" type="ORF">J5N97_005515</name>
</gene>
<dbReference type="EMBL" id="JAGGNH010000001">
    <property type="protein sequence ID" value="KAJ0987159.1"/>
    <property type="molecule type" value="Genomic_DNA"/>
</dbReference>
<organism evidence="1 2">
    <name type="scientific">Dioscorea zingiberensis</name>
    <dbReference type="NCBI Taxonomy" id="325984"/>
    <lineage>
        <taxon>Eukaryota</taxon>
        <taxon>Viridiplantae</taxon>
        <taxon>Streptophyta</taxon>
        <taxon>Embryophyta</taxon>
        <taxon>Tracheophyta</taxon>
        <taxon>Spermatophyta</taxon>
        <taxon>Magnoliopsida</taxon>
        <taxon>Liliopsida</taxon>
        <taxon>Dioscoreales</taxon>
        <taxon>Dioscoreaceae</taxon>
        <taxon>Dioscorea</taxon>
    </lineage>
</organism>
<comment type="caution">
    <text evidence="1">The sequence shown here is derived from an EMBL/GenBank/DDBJ whole genome shotgun (WGS) entry which is preliminary data.</text>
</comment>
<reference evidence="1" key="1">
    <citation type="submission" date="2021-03" db="EMBL/GenBank/DDBJ databases">
        <authorList>
            <person name="Li Z."/>
            <person name="Yang C."/>
        </authorList>
    </citation>
    <scope>NUCLEOTIDE SEQUENCE</scope>
    <source>
        <strain evidence="1">Dzin_1.0</strain>
        <tissue evidence="1">Leaf</tissue>
    </source>
</reference>
<sequence length="98" mass="10712">MASLMKPKQSPGCASCQSLRGQDENELLLLHYSLHWPLPGIRCGAANPGPGSSRSGAPRGAYPMEQMLRYCRFSLYVQLLKLFSSGTGIPLNSPHYSM</sequence>
<reference evidence="1" key="2">
    <citation type="journal article" date="2022" name="Hortic Res">
        <title>The genome of Dioscorea zingiberensis sheds light on the biosynthesis, origin and evolution of the medicinally important diosgenin saponins.</title>
        <authorList>
            <person name="Li Y."/>
            <person name="Tan C."/>
            <person name="Li Z."/>
            <person name="Guo J."/>
            <person name="Li S."/>
            <person name="Chen X."/>
            <person name="Wang C."/>
            <person name="Dai X."/>
            <person name="Yang H."/>
            <person name="Song W."/>
            <person name="Hou L."/>
            <person name="Xu J."/>
            <person name="Tong Z."/>
            <person name="Xu A."/>
            <person name="Yuan X."/>
            <person name="Wang W."/>
            <person name="Yang Q."/>
            <person name="Chen L."/>
            <person name="Sun Z."/>
            <person name="Wang K."/>
            <person name="Pan B."/>
            <person name="Chen J."/>
            <person name="Bao Y."/>
            <person name="Liu F."/>
            <person name="Qi X."/>
            <person name="Gang D.R."/>
            <person name="Wen J."/>
            <person name="Li J."/>
        </authorList>
    </citation>
    <scope>NUCLEOTIDE SEQUENCE</scope>
    <source>
        <strain evidence="1">Dzin_1.0</strain>
    </source>
</reference>
<name>A0A9D5D9Y2_9LILI</name>
<accession>A0A9D5D9Y2</accession>
<keyword evidence="2" id="KW-1185">Reference proteome</keyword>
<evidence type="ECO:0000313" key="2">
    <source>
        <dbReference type="Proteomes" id="UP001085076"/>
    </source>
</evidence>
<dbReference type="AlphaFoldDB" id="A0A9D5D9Y2"/>